<reference evidence="3 4" key="1">
    <citation type="submission" date="2007-06" db="EMBL/GenBank/DDBJ databases">
        <authorList>
            <person name="Shimkets L."/>
            <person name="Ferriera S."/>
            <person name="Johnson J."/>
            <person name="Kravitz S."/>
            <person name="Beeson K."/>
            <person name="Sutton G."/>
            <person name="Rogers Y.-H."/>
            <person name="Friedman R."/>
            <person name="Frazier M."/>
            <person name="Venter J.C."/>
        </authorList>
    </citation>
    <scope>NUCLEOTIDE SEQUENCE [LARGE SCALE GENOMIC DNA]</scope>
    <source>
        <strain evidence="3 4">SIR-1</strain>
    </source>
</reference>
<protein>
    <submittedName>
        <fullName evidence="3">Uncharacterized protein</fullName>
    </submittedName>
</protein>
<name>A6GA90_9BACT</name>
<proteinExistence type="predicted"/>
<accession>A6GA90</accession>
<dbReference type="AlphaFoldDB" id="A6GA90"/>
<feature type="compositionally biased region" description="Low complexity" evidence="1">
    <location>
        <begin position="546"/>
        <end position="565"/>
    </location>
</feature>
<dbReference type="Gene3D" id="1.10.1130.10">
    <property type="entry name" value="Flavocytochrome C3, Chain A"/>
    <property type="match status" value="1"/>
</dbReference>
<dbReference type="EMBL" id="ABCS01000050">
    <property type="protein sequence ID" value="EDM77192.1"/>
    <property type="molecule type" value="Genomic_DNA"/>
</dbReference>
<feature type="signal peptide" evidence="2">
    <location>
        <begin position="1"/>
        <end position="24"/>
    </location>
</feature>
<evidence type="ECO:0000313" key="4">
    <source>
        <dbReference type="Proteomes" id="UP000005801"/>
    </source>
</evidence>
<evidence type="ECO:0000313" key="3">
    <source>
        <dbReference type="EMBL" id="EDM77192.1"/>
    </source>
</evidence>
<keyword evidence="4" id="KW-1185">Reference proteome</keyword>
<dbReference type="STRING" id="391625.PPSIR1_26623"/>
<dbReference type="OrthoDB" id="9814800at2"/>
<feature type="region of interest" description="Disordered" evidence="1">
    <location>
        <begin position="540"/>
        <end position="605"/>
    </location>
</feature>
<gene>
    <name evidence="3" type="ORF">PPSIR1_26623</name>
</gene>
<dbReference type="Proteomes" id="UP000005801">
    <property type="component" value="Unassembled WGS sequence"/>
</dbReference>
<keyword evidence="2" id="KW-0732">Signal</keyword>
<organism evidence="3 4">
    <name type="scientific">Plesiocystis pacifica SIR-1</name>
    <dbReference type="NCBI Taxonomy" id="391625"/>
    <lineage>
        <taxon>Bacteria</taxon>
        <taxon>Pseudomonadati</taxon>
        <taxon>Myxococcota</taxon>
        <taxon>Polyangia</taxon>
        <taxon>Nannocystales</taxon>
        <taxon>Nannocystaceae</taxon>
        <taxon>Plesiocystis</taxon>
    </lineage>
</organism>
<dbReference type="SUPFAM" id="SSF48695">
    <property type="entry name" value="Multiheme cytochromes"/>
    <property type="match status" value="1"/>
</dbReference>
<comment type="caution">
    <text evidence="3">The sequence shown here is derived from an EMBL/GenBank/DDBJ whole genome shotgun (WGS) entry which is preliminary data.</text>
</comment>
<feature type="chain" id="PRO_5002693800" evidence="2">
    <location>
        <begin position="25"/>
        <end position="625"/>
    </location>
</feature>
<evidence type="ECO:0000256" key="2">
    <source>
        <dbReference type="SAM" id="SignalP"/>
    </source>
</evidence>
<dbReference type="InterPro" id="IPR036280">
    <property type="entry name" value="Multihaem_cyt_sf"/>
</dbReference>
<evidence type="ECO:0000256" key="1">
    <source>
        <dbReference type="SAM" id="MobiDB-lite"/>
    </source>
</evidence>
<sequence length="625" mass="67052">MHRRAWLPASLLVFGLAAPMLSVGDGVTGAVAHAAPTEPGELQQPLETDQNCQSCHDFFTPDDLRADGGPVDPWAWSGSTMASSGRDPVFWAGLAVAKGDHPEETEECVRCHAPRAFLDGQGLVASIDELTLEQREGVSCDACHRMLDDGETPAGNARYALADAAMGDPVPRFGPWDYDPLGPSPQHPWQQDTAFMPSSRMCGTCHDVTTPRERVDDQGVGLGVEFNEQRTYSEWLNSDFAEPGSDFASCQDCHMPVIEGSILGCNMYAGAPHQSGGRRHVLVGSNAPVLEVMKNLYGSRGTGEVDDARIDQSIAWTEAFLREAASLTVEFPDSVDLEAGLPSLPVTVTNESGHKLPTGYSEGRLMWIEVIASYGGVEVWTSGRWDEATRTLEDDAQVRRYEGIAQRWSDGTRNHLLLNDHWALDTRLPPKGLKADFETDPVGDRYTLDADDTWPHTDSVDYSFDAASVDDQTPASGDDDELSVQVRLRYLINTPSYLETLYEDNRINDAGIELEAAFDALPGGGPRVLTIAEAQASVPLTGLAGTGETTDTGESESSGDTSGSDEIGDEAESDSSFQDDGATDQSGCACSSEDQGQGPGEGAPLLSLLGLLGLLGLVAPRRSRG</sequence>
<feature type="compositionally biased region" description="Polar residues" evidence="1">
    <location>
        <begin position="574"/>
        <end position="595"/>
    </location>
</feature>
<dbReference type="RefSeq" id="WP_006973632.1">
    <property type="nucleotide sequence ID" value="NZ_ABCS01000050.1"/>
</dbReference>
<dbReference type="eggNOG" id="COG2133">
    <property type="taxonomic scope" value="Bacteria"/>
</dbReference>